<sequence>SENLRSEVQPASKLCRHEPQPGSSQTKDLPAMIDVRRKESSKAVNQRIQKLETPGSPEIVQNQGLGIVIKGSAATTQAGGILLPTKFANQHWMISSQMNPQLQQRGQKLLPAGSEGNPNDQDSREYQDLVRSFNVKTQVRKNCMPEQQTGLFASGQQRDLQKASVLPVSTGNSQRMLLPNQRVYQPASAHLGPVSEGHMAAGPLFGLSGVRLSEVAERFPPGASGNIPHMDILMQSGEETYRPKLKGRRGHGSQDEK</sequence>
<comment type="caution">
    <text evidence="2">The sequence shown here is derived from an EMBL/GenBank/DDBJ whole genome shotgun (WGS) entry which is preliminary data.</text>
</comment>
<proteinExistence type="predicted"/>
<dbReference type="Proteomes" id="UP000678393">
    <property type="component" value="Unassembled WGS sequence"/>
</dbReference>
<feature type="non-terminal residue" evidence="2">
    <location>
        <position position="257"/>
    </location>
</feature>
<gene>
    <name evidence="2" type="ORF">CUNI_LOCUS4134</name>
</gene>
<evidence type="ECO:0000313" key="3">
    <source>
        <dbReference type="Proteomes" id="UP000678393"/>
    </source>
</evidence>
<evidence type="ECO:0000313" key="2">
    <source>
        <dbReference type="EMBL" id="CAG5118576.1"/>
    </source>
</evidence>
<feature type="region of interest" description="Disordered" evidence="1">
    <location>
        <begin position="235"/>
        <end position="257"/>
    </location>
</feature>
<accession>A0A8S3YWF7</accession>
<keyword evidence="3" id="KW-1185">Reference proteome</keyword>
<dbReference type="EMBL" id="CAJHNH020000574">
    <property type="protein sequence ID" value="CAG5118576.1"/>
    <property type="molecule type" value="Genomic_DNA"/>
</dbReference>
<evidence type="ECO:0000256" key="1">
    <source>
        <dbReference type="SAM" id="MobiDB-lite"/>
    </source>
</evidence>
<protein>
    <submittedName>
        <fullName evidence="2">Uncharacterized protein</fullName>
    </submittedName>
</protein>
<reference evidence="2" key="1">
    <citation type="submission" date="2021-04" db="EMBL/GenBank/DDBJ databases">
        <authorList>
            <consortium name="Molecular Ecology Group"/>
        </authorList>
    </citation>
    <scope>NUCLEOTIDE SEQUENCE</scope>
</reference>
<feature type="region of interest" description="Disordered" evidence="1">
    <location>
        <begin position="1"/>
        <end position="30"/>
    </location>
</feature>
<name>A0A8S3YWF7_9EUPU</name>
<dbReference type="AlphaFoldDB" id="A0A8S3YWF7"/>
<organism evidence="2 3">
    <name type="scientific">Candidula unifasciata</name>
    <dbReference type="NCBI Taxonomy" id="100452"/>
    <lineage>
        <taxon>Eukaryota</taxon>
        <taxon>Metazoa</taxon>
        <taxon>Spiralia</taxon>
        <taxon>Lophotrochozoa</taxon>
        <taxon>Mollusca</taxon>
        <taxon>Gastropoda</taxon>
        <taxon>Heterobranchia</taxon>
        <taxon>Euthyneura</taxon>
        <taxon>Panpulmonata</taxon>
        <taxon>Eupulmonata</taxon>
        <taxon>Stylommatophora</taxon>
        <taxon>Helicina</taxon>
        <taxon>Helicoidea</taxon>
        <taxon>Geomitridae</taxon>
        <taxon>Candidula</taxon>
    </lineage>
</organism>